<protein>
    <submittedName>
        <fullName evidence="2">Methyltransferase</fullName>
    </submittedName>
</protein>
<name>A0A160U0P5_9ZZZZ</name>
<dbReference type="Gene3D" id="3.40.50.150">
    <property type="entry name" value="Vaccinia Virus protein VP39"/>
    <property type="match status" value="1"/>
</dbReference>
<sequence>MRARDWADLQEGGFRAGYVAALEHAAVGAGTRYLDAGCGSGMAAALAADRGAQVTGIDASDSLLQIARDRVPQGAFQTGDLEDLPFGDDSFDVVVGFNSFQYAGNPGAALAQARRVTAPSGTVVIMTWGEPDGMEAAAIVGALKPLLPPPPPGAPGPFALSDEARLRAFAAEAGLTPLEVVDVSSPWEYESEALAIRGIGSSGVAAKAMDASGEAAVNAAHAVAIAPFVQADGRVRIGATCRLLFATPAGKRT</sequence>
<keyword evidence="2" id="KW-0489">Methyltransferase</keyword>
<gene>
    <name evidence="2" type="ORF">MGWOODY_Hyp2386</name>
</gene>
<dbReference type="GO" id="GO:0008757">
    <property type="term" value="F:S-adenosylmethionine-dependent methyltransferase activity"/>
    <property type="evidence" value="ECO:0007669"/>
    <property type="project" value="InterPro"/>
</dbReference>
<accession>A0A160U0P5</accession>
<dbReference type="SUPFAM" id="SSF53335">
    <property type="entry name" value="S-adenosyl-L-methionine-dependent methyltransferases"/>
    <property type="match status" value="1"/>
</dbReference>
<evidence type="ECO:0000313" key="2">
    <source>
        <dbReference type="EMBL" id="CUS57690.1"/>
    </source>
</evidence>
<dbReference type="CDD" id="cd02440">
    <property type="entry name" value="AdoMet_MTases"/>
    <property type="match status" value="1"/>
</dbReference>
<dbReference type="InterPro" id="IPR029063">
    <property type="entry name" value="SAM-dependent_MTases_sf"/>
</dbReference>
<dbReference type="EMBL" id="CZQD01000046">
    <property type="protein sequence ID" value="CUS57690.1"/>
    <property type="molecule type" value="Genomic_DNA"/>
</dbReference>
<reference evidence="2" key="1">
    <citation type="submission" date="2015-10" db="EMBL/GenBank/DDBJ databases">
        <authorList>
            <person name="Gilbert D.G."/>
        </authorList>
    </citation>
    <scope>NUCLEOTIDE SEQUENCE</scope>
</reference>
<dbReference type="AlphaFoldDB" id="A0A160U0P5"/>
<evidence type="ECO:0000259" key="1">
    <source>
        <dbReference type="Pfam" id="PF08241"/>
    </source>
</evidence>
<keyword evidence="2" id="KW-0808">Transferase</keyword>
<proteinExistence type="predicted"/>
<feature type="domain" description="Methyltransferase type 11" evidence="1">
    <location>
        <begin position="34"/>
        <end position="125"/>
    </location>
</feature>
<dbReference type="Pfam" id="PF08241">
    <property type="entry name" value="Methyltransf_11"/>
    <property type="match status" value="1"/>
</dbReference>
<dbReference type="PANTHER" id="PTHR43591">
    <property type="entry name" value="METHYLTRANSFERASE"/>
    <property type="match status" value="1"/>
</dbReference>
<organism evidence="2">
    <name type="scientific">hydrothermal vent metagenome</name>
    <dbReference type="NCBI Taxonomy" id="652676"/>
    <lineage>
        <taxon>unclassified sequences</taxon>
        <taxon>metagenomes</taxon>
        <taxon>ecological metagenomes</taxon>
    </lineage>
</organism>
<dbReference type="InterPro" id="IPR013216">
    <property type="entry name" value="Methyltransf_11"/>
</dbReference>
<dbReference type="GO" id="GO:0032259">
    <property type="term" value="P:methylation"/>
    <property type="evidence" value="ECO:0007669"/>
    <property type="project" value="UniProtKB-KW"/>
</dbReference>